<evidence type="ECO:0000313" key="1">
    <source>
        <dbReference type="EMBL" id="KAK6329608.1"/>
    </source>
</evidence>
<reference evidence="1 2" key="1">
    <citation type="submission" date="2019-10" db="EMBL/GenBank/DDBJ databases">
        <authorList>
            <person name="Palmer J.M."/>
        </authorList>
    </citation>
    <scope>NUCLEOTIDE SEQUENCE [LARGE SCALE GENOMIC DNA]</scope>
    <source>
        <strain evidence="1 2">TWF730</strain>
    </source>
</reference>
<keyword evidence="2" id="KW-1185">Reference proteome</keyword>
<organism evidence="1 2">
    <name type="scientific">Orbilia blumenaviensis</name>
    <dbReference type="NCBI Taxonomy" id="1796055"/>
    <lineage>
        <taxon>Eukaryota</taxon>
        <taxon>Fungi</taxon>
        <taxon>Dikarya</taxon>
        <taxon>Ascomycota</taxon>
        <taxon>Pezizomycotina</taxon>
        <taxon>Orbiliomycetes</taxon>
        <taxon>Orbiliales</taxon>
        <taxon>Orbiliaceae</taxon>
        <taxon>Orbilia</taxon>
    </lineage>
</organism>
<evidence type="ECO:0000313" key="2">
    <source>
        <dbReference type="Proteomes" id="UP001373714"/>
    </source>
</evidence>
<dbReference type="Proteomes" id="UP001373714">
    <property type="component" value="Unassembled WGS sequence"/>
</dbReference>
<protein>
    <submittedName>
        <fullName evidence="1">Uncharacterized protein</fullName>
    </submittedName>
</protein>
<sequence>MRREEAVRRDYEVSDADVNAVVLEFSYLGLNLRTERTGLRADITELQTRDIQKQTEIDSL</sequence>
<dbReference type="AlphaFoldDB" id="A0AAV9TXF2"/>
<gene>
    <name evidence="1" type="ORF">TWF730_006154</name>
</gene>
<proteinExistence type="predicted"/>
<accession>A0AAV9TXF2</accession>
<dbReference type="EMBL" id="JAVHNS010000022">
    <property type="protein sequence ID" value="KAK6329608.1"/>
    <property type="molecule type" value="Genomic_DNA"/>
</dbReference>
<name>A0AAV9TXF2_9PEZI</name>
<comment type="caution">
    <text evidence="1">The sequence shown here is derived from an EMBL/GenBank/DDBJ whole genome shotgun (WGS) entry which is preliminary data.</text>
</comment>